<evidence type="ECO:0000313" key="1">
    <source>
        <dbReference type="EMBL" id="KAI2383554.1"/>
    </source>
</evidence>
<proteinExistence type="predicted"/>
<organism evidence="1">
    <name type="scientific">Ophidiomyces ophidiicola</name>
    <dbReference type="NCBI Taxonomy" id="1387563"/>
    <lineage>
        <taxon>Eukaryota</taxon>
        <taxon>Fungi</taxon>
        <taxon>Dikarya</taxon>
        <taxon>Ascomycota</taxon>
        <taxon>Pezizomycotina</taxon>
        <taxon>Eurotiomycetes</taxon>
        <taxon>Eurotiomycetidae</taxon>
        <taxon>Onygenales</taxon>
        <taxon>Onygenaceae</taxon>
        <taxon>Ophidiomyces</taxon>
    </lineage>
</organism>
<reference evidence="1" key="1">
    <citation type="journal article" date="2022" name="bioRxiv">
        <title>Population genetic analysis of Ophidiomyces ophidiicola, the causative agent of snake fungal disease, indicates recent introductions to the USA.</title>
        <authorList>
            <person name="Ladner J.T."/>
            <person name="Palmer J.M."/>
            <person name="Ettinger C.L."/>
            <person name="Stajich J.E."/>
            <person name="Farrell T.M."/>
            <person name="Glorioso B.M."/>
            <person name="Lawson B."/>
            <person name="Price S.J."/>
            <person name="Stengle A.G."/>
            <person name="Grear D.A."/>
            <person name="Lorch J.M."/>
        </authorList>
    </citation>
    <scope>NUCLEOTIDE SEQUENCE</scope>
    <source>
        <strain evidence="1">NWHC 24266-5</strain>
    </source>
</reference>
<dbReference type="EMBL" id="JALBCA010000088">
    <property type="protein sequence ID" value="KAI2383554.1"/>
    <property type="molecule type" value="Genomic_DNA"/>
</dbReference>
<protein>
    <submittedName>
        <fullName evidence="1">Uncharacterized protein</fullName>
    </submittedName>
</protein>
<accession>A0ACB8URG8</accession>
<sequence>MANLGASNSLIHKPSLHKGFPEIIDLSPEPHIIDSVQGHSRSNIWQAREIPFDTVPTIEAQLPRPMLPIAPDTPRHSSNVIFSFYRFLELRDLSTLPQEDVRFLEMKGCLHVPTNSILDEFIRQYFLHVHPCLPLLHEGDFWRSYYSRPGFTGKPGTISLFVFQAMLFVSCAFVPRHVVIAAGFSDVRTARNVFYNRAKLLHDLSAEHDALAKAQGAVLLTYQSSSLNFHAGSLWLNVAIQNALPLEAHNYHELDRNDSYRNTKKRLWWSILLRDRILPLGLRRPLQVSPLTYDLTLDYMSVEDLQEEIYCSEVYSVETKRHLAGVLNIQCQLVMAITDVLTAVYGANGSKKEQIMTENEFQAKMTDILKLKRNLSLWEQDAKMAFATFSGSDEVHESVVLYSELTYMYYHTALVALCHHEALLLEDNSNLIANSYEERLNTIRDDLENGALGVTKCVKRLLARGVARHLPISAVAYTALPLILYAMDVKLSRSISQSTTRKRQLKYYAEVMQLYRNRYDGTDDVAVFVREILQFVESQNPYISITPLEGDISKPSHEKRCWTDVFVRQPRFYLRISSTLDYALSRGRYPKDSDLPVVVREIPKPSASNLVPEGTLRVQEIPADSSKASPPDTTDLQGVDDIPAIDPILEAGSCAENMASINFDCSPPSSLEPGVPPQHLLPPPYENLPDVNLDFLDLGCMQGSVQTENCHQEGEIDSNIAWANIMLDEILPVVPA</sequence>
<comment type="caution">
    <text evidence="1">The sequence shown here is derived from an EMBL/GenBank/DDBJ whole genome shotgun (WGS) entry which is preliminary data.</text>
</comment>
<name>A0ACB8URG8_9EURO</name>
<gene>
    <name evidence="1" type="ORF">LOY88_005190</name>
</gene>